<geneLocation type="plasmid" evidence="2"/>
<dbReference type="KEGG" id="jeo:JMA_43680"/>
<name>A0A0B5ATZ7_9BACL</name>
<dbReference type="BioCyc" id="JESP1508404:G14D9-13691-MONOMER"/>
<dbReference type="EMBL" id="CP009417">
    <property type="protein sequence ID" value="AJD93685.1"/>
    <property type="molecule type" value="Genomic_DNA"/>
</dbReference>
<dbReference type="HOGENOM" id="CLU_2770376_0_0_9"/>
<evidence type="ECO:0000313" key="2">
    <source>
        <dbReference type="Proteomes" id="UP000031449"/>
    </source>
</evidence>
<gene>
    <name evidence="1" type="ORF">JMA_43680</name>
</gene>
<proteinExistence type="predicted"/>
<accession>A0A0B5ATZ7</accession>
<evidence type="ECO:0000313" key="1">
    <source>
        <dbReference type="EMBL" id="AJD93685.1"/>
    </source>
</evidence>
<dbReference type="Proteomes" id="UP000031449">
    <property type="component" value="Plasmid unnamed"/>
</dbReference>
<protein>
    <submittedName>
        <fullName evidence="1">Uncharacterized protein</fullName>
    </submittedName>
</protein>
<keyword evidence="2" id="KW-1185">Reference proteome</keyword>
<sequence length="69" mass="8393">MKLELEEFDKYWELHVKCGNDWGRDSEIEVRKYSTQEEVEDAIKHKDYYETILSIKEVVEHKVQFVKSN</sequence>
<keyword evidence="1" id="KW-0614">Plasmid</keyword>
<dbReference type="AlphaFoldDB" id="A0A0B5ATZ7"/>
<organism evidence="1 2">
    <name type="scientific">Jeotgalibacillus malaysiensis</name>
    <dbReference type="NCBI Taxonomy" id="1508404"/>
    <lineage>
        <taxon>Bacteria</taxon>
        <taxon>Bacillati</taxon>
        <taxon>Bacillota</taxon>
        <taxon>Bacilli</taxon>
        <taxon>Bacillales</taxon>
        <taxon>Caryophanaceae</taxon>
        <taxon>Jeotgalibacillus</taxon>
    </lineage>
</organism>
<reference evidence="1 2" key="1">
    <citation type="submission" date="2014-08" db="EMBL/GenBank/DDBJ databases">
        <title>Complete genome of a marine bacteria Jeotgalibacillus malaysiensis.</title>
        <authorList>
            <person name="Yaakop A.S."/>
            <person name="Chan K.-G."/>
            <person name="Goh K.M."/>
        </authorList>
    </citation>
    <scope>NUCLEOTIDE SEQUENCE [LARGE SCALE GENOMIC DNA]</scope>
    <source>
        <strain evidence="1 2">D5</strain>
        <plasmid evidence="2">Plasmid</plasmid>
    </source>
</reference>